<dbReference type="GO" id="GO:0005987">
    <property type="term" value="P:sucrose catabolic process"/>
    <property type="evidence" value="ECO:0007669"/>
    <property type="project" value="TreeGrafter"/>
</dbReference>
<feature type="domain" description="Glycosyl hydrolase family 32 N-terminal" evidence="5">
    <location>
        <begin position="49"/>
        <end position="381"/>
    </location>
</feature>
<dbReference type="PANTHER" id="PTHR42800">
    <property type="entry name" value="EXOINULINASE INUD (AFU_ORTHOLOGUE AFUA_5G00480)"/>
    <property type="match status" value="1"/>
</dbReference>
<proteinExistence type="inferred from homology"/>
<organism evidence="6 7">
    <name type="scientific">Phialocephala subalpina</name>
    <dbReference type="NCBI Taxonomy" id="576137"/>
    <lineage>
        <taxon>Eukaryota</taxon>
        <taxon>Fungi</taxon>
        <taxon>Dikarya</taxon>
        <taxon>Ascomycota</taxon>
        <taxon>Pezizomycotina</taxon>
        <taxon>Leotiomycetes</taxon>
        <taxon>Helotiales</taxon>
        <taxon>Mollisiaceae</taxon>
        <taxon>Phialocephala</taxon>
        <taxon>Phialocephala fortinii species complex</taxon>
    </lineage>
</organism>
<dbReference type="PANTHER" id="PTHR42800:SF3">
    <property type="entry name" value="GLYCOSYL HYDROLASE FAMILY 32 N-TERMINAL DOMAIN-CONTAINING PROTEIN"/>
    <property type="match status" value="1"/>
</dbReference>
<dbReference type="CDD" id="cd18621">
    <property type="entry name" value="GH32_XdINV-like"/>
    <property type="match status" value="1"/>
</dbReference>
<dbReference type="SUPFAM" id="SSF75005">
    <property type="entry name" value="Arabinanase/levansucrase/invertase"/>
    <property type="match status" value="1"/>
</dbReference>
<accession>A0A1L7WTK8</accession>
<dbReference type="Pfam" id="PF00251">
    <property type="entry name" value="Glyco_hydro_32N"/>
    <property type="match status" value="1"/>
</dbReference>
<keyword evidence="4" id="KW-0732">Signal</keyword>
<evidence type="ECO:0000256" key="4">
    <source>
        <dbReference type="SAM" id="SignalP"/>
    </source>
</evidence>
<keyword evidence="7" id="KW-1185">Reference proteome</keyword>
<dbReference type="OrthoDB" id="202537at2759"/>
<sequence>MRSTTFAIASIALSLANAQYPASLNIPPDLDLDALRSNSLYLRWRPSYHVLAPEGQMNDPCGPMYDNTPRLSHLLPTFPSTCQIRQHFLVAHHLNRGMITWSDVSGWRNRSMLAISPSPYPARDWLGVFSGGTQPVNLHGQSDGNLTLMWTGEARFPDNWQKPYANHAKAQFIATTSDGGKTWQKYVGNLFLTEAPGNWDITGWRYPIFQADQELDSEDAGPQIPLCTARASDLTNWTFQGALFEPTQNYSFEGDATWTGNWGYNFDMRDLFSMVEDANYGGDGVSRHWIVDMGAENAYRFHPVAHWSLYAFGNIEQRANGSATLDVQAAGGLDWGNTYALNQFYDHVCDRRIIWPWSDEDPNNYGVKAQGFQGSLGILRESFILVWHHVSAPAEAVTEGPDLRVQFVDPYQFRMNVSPVGLELYDGC</sequence>
<dbReference type="Gene3D" id="2.115.10.20">
    <property type="entry name" value="Glycosyl hydrolase domain, family 43"/>
    <property type="match status" value="1"/>
</dbReference>
<gene>
    <name evidence="6" type="ORF">PAC_05989</name>
</gene>
<dbReference type="Proteomes" id="UP000184330">
    <property type="component" value="Unassembled WGS sequence"/>
</dbReference>
<evidence type="ECO:0000256" key="3">
    <source>
        <dbReference type="ARBA" id="ARBA00023295"/>
    </source>
</evidence>
<reference evidence="6 7" key="1">
    <citation type="submission" date="2016-03" db="EMBL/GenBank/DDBJ databases">
        <authorList>
            <person name="Ploux O."/>
        </authorList>
    </citation>
    <scope>NUCLEOTIDE SEQUENCE [LARGE SCALE GENOMIC DNA]</scope>
    <source>
        <strain evidence="6 7">UAMH 11012</strain>
    </source>
</reference>
<dbReference type="STRING" id="576137.A0A1L7WTK8"/>
<feature type="signal peptide" evidence="4">
    <location>
        <begin position="1"/>
        <end position="18"/>
    </location>
</feature>
<dbReference type="GO" id="GO:0005737">
    <property type="term" value="C:cytoplasm"/>
    <property type="evidence" value="ECO:0007669"/>
    <property type="project" value="TreeGrafter"/>
</dbReference>
<evidence type="ECO:0000313" key="6">
    <source>
        <dbReference type="EMBL" id="CZR56101.1"/>
    </source>
</evidence>
<dbReference type="InterPro" id="IPR001362">
    <property type="entry name" value="Glyco_hydro_32"/>
</dbReference>
<feature type="chain" id="PRO_5012318230" description="Glycosyl hydrolase family 32 N-terminal domain-containing protein" evidence="4">
    <location>
        <begin position="19"/>
        <end position="428"/>
    </location>
</feature>
<keyword evidence="2" id="KW-0378">Hydrolase</keyword>
<dbReference type="InterPro" id="IPR023296">
    <property type="entry name" value="Glyco_hydro_beta-prop_sf"/>
</dbReference>
<dbReference type="EMBL" id="FJOG01000007">
    <property type="protein sequence ID" value="CZR56101.1"/>
    <property type="molecule type" value="Genomic_DNA"/>
</dbReference>
<comment type="similarity">
    <text evidence="1">Belongs to the glycosyl hydrolase 32 family.</text>
</comment>
<dbReference type="GO" id="GO:0004575">
    <property type="term" value="F:sucrose alpha-glucosidase activity"/>
    <property type="evidence" value="ECO:0007669"/>
    <property type="project" value="TreeGrafter"/>
</dbReference>
<evidence type="ECO:0000313" key="7">
    <source>
        <dbReference type="Proteomes" id="UP000184330"/>
    </source>
</evidence>
<dbReference type="AlphaFoldDB" id="A0A1L7WTK8"/>
<evidence type="ECO:0000259" key="5">
    <source>
        <dbReference type="Pfam" id="PF00251"/>
    </source>
</evidence>
<name>A0A1L7WTK8_9HELO</name>
<keyword evidence="3" id="KW-0326">Glycosidase</keyword>
<dbReference type="SMART" id="SM00640">
    <property type="entry name" value="Glyco_32"/>
    <property type="match status" value="1"/>
</dbReference>
<dbReference type="InterPro" id="IPR013148">
    <property type="entry name" value="Glyco_hydro_32_N"/>
</dbReference>
<evidence type="ECO:0000256" key="1">
    <source>
        <dbReference type="ARBA" id="ARBA00009902"/>
    </source>
</evidence>
<protein>
    <recommendedName>
        <fullName evidence="5">Glycosyl hydrolase family 32 N-terminal domain-containing protein</fullName>
    </recommendedName>
</protein>
<evidence type="ECO:0000256" key="2">
    <source>
        <dbReference type="ARBA" id="ARBA00022801"/>
    </source>
</evidence>